<sequence>MTYKYFEKGSFVLTYYYKPYYQQYVRNRYEHYPYVSQVQGLRKPYGTRFSYFNPIEHSNLDQLILPIGYKYDIVATWGQDLGNGEKFGFNNDFTCYFGSDPNEGLLWVNHEYIGNLSIYVSEYKEEPDGAKRTAQQIAEEKYNLGGSVIHIRKGIDGIWSIVKGSPYNRRITANTPIDLTGPAKGDGAVGGVTQVIGTFANCSGGKTLWNTAFSGEENYAEIVQDWSETPGVPALNSTHYGWVVEIDPYDPKSTPKKHSMLGRFAHENAVMTLGESGRIVVYSGDDTNDQCIYKFVSDDVYNPELGKRNSSLLENGTLFVADMGANKWIPLDLNKTPKLREKFKTQGEVLVNTRDAAKLIGGTPLDRPEDIEIHPRDGSVFIAFTNNIAHGNYYGQIFRMFPENNNHESTSFAYEIFIAGGPQSGFACPDNLMFDQVGNLWVCTDIASDKINKGAYRPFRNNGLYMIPTEGPYRGKAMQFASAPVQAELTGTWLAPDGETLFMSVQHPGEESVDVNNPTSRWPFGDIPRPSVVAITRQS</sequence>
<dbReference type="AlphaFoldDB" id="A0A5J6SMQ4"/>
<dbReference type="EMBL" id="CP031223">
    <property type="protein sequence ID" value="QFF99221.1"/>
    <property type="molecule type" value="Genomic_DNA"/>
</dbReference>
<name>A0A5J6SMQ4_9BACI</name>
<dbReference type="InterPro" id="IPR008557">
    <property type="entry name" value="PhoX"/>
</dbReference>
<dbReference type="Proteomes" id="UP000325517">
    <property type="component" value="Chromosome"/>
</dbReference>
<evidence type="ECO:0000313" key="1">
    <source>
        <dbReference type="EMBL" id="QFF99221.1"/>
    </source>
</evidence>
<proteinExistence type="predicted"/>
<evidence type="ECO:0000313" key="2">
    <source>
        <dbReference type="Proteomes" id="UP000325517"/>
    </source>
</evidence>
<dbReference type="SUPFAM" id="SSF101898">
    <property type="entry name" value="NHL repeat"/>
    <property type="match status" value="1"/>
</dbReference>
<dbReference type="PANTHER" id="PTHR35399">
    <property type="entry name" value="SLR8030 PROTEIN"/>
    <property type="match status" value="1"/>
</dbReference>
<protein>
    <submittedName>
        <fullName evidence="1">DUF839 domain-containing protein</fullName>
    </submittedName>
</protein>
<dbReference type="KEGG" id="psyo:PB01_10465"/>
<dbReference type="Pfam" id="PF05787">
    <property type="entry name" value="PhoX"/>
    <property type="match status" value="1"/>
</dbReference>
<accession>A0A5J6SMQ4</accession>
<reference evidence="1 2" key="1">
    <citation type="submission" date="2018-07" db="EMBL/GenBank/DDBJ databases">
        <title>Complete genome sequence of Psychrobacillus sp. PB01, isolated from iceberg, and comparative genome analysis of Psychrobacillus strains.</title>
        <authorList>
            <person name="Lee P.C."/>
        </authorList>
    </citation>
    <scope>NUCLEOTIDE SEQUENCE [LARGE SCALE GENOMIC DNA]</scope>
    <source>
        <strain evidence="1 2">PB01</strain>
    </source>
</reference>
<dbReference type="InterPro" id="IPR011042">
    <property type="entry name" value="6-blade_b-propeller_TolB-like"/>
</dbReference>
<dbReference type="PANTHER" id="PTHR35399:SF2">
    <property type="entry name" value="DUF839 DOMAIN-CONTAINING PROTEIN"/>
    <property type="match status" value="1"/>
</dbReference>
<organism evidence="1 2">
    <name type="scientific">Psychrobacillus glaciei</name>
    <dbReference type="NCBI Taxonomy" id="2283160"/>
    <lineage>
        <taxon>Bacteria</taxon>
        <taxon>Bacillati</taxon>
        <taxon>Bacillota</taxon>
        <taxon>Bacilli</taxon>
        <taxon>Bacillales</taxon>
        <taxon>Bacillaceae</taxon>
        <taxon>Psychrobacillus</taxon>
    </lineage>
</organism>
<gene>
    <name evidence="1" type="ORF">PB01_10465</name>
</gene>
<dbReference type="Gene3D" id="2.120.10.30">
    <property type="entry name" value="TolB, C-terminal domain"/>
    <property type="match status" value="1"/>
</dbReference>
<keyword evidence="2" id="KW-1185">Reference proteome</keyword>
<dbReference type="OrthoDB" id="9801383at2"/>